<accession>A0AB33GYH4</accession>
<name>A0AB33GYH4_9BACT</name>
<organism evidence="1 2">
    <name type="scientific">Malaciobacter molluscorum LMG 25693</name>
    <dbReference type="NCBI Taxonomy" id="870501"/>
    <lineage>
        <taxon>Bacteria</taxon>
        <taxon>Pseudomonadati</taxon>
        <taxon>Campylobacterota</taxon>
        <taxon>Epsilonproteobacteria</taxon>
        <taxon>Campylobacterales</taxon>
        <taxon>Arcobacteraceae</taxon>
        <taxon>Malaciobacter</taxon>
    </lineage>
</organism>
<gene>
    <name evidence="1" type="primary">fdhK2</name>
    <name evidence="1" type="ORF">AMOL_0975</name>
</gene>
<dbReference type="AlphaFoldDB" id="A0AB33GYH4"/>
<evidence type="ECO:0000313" key="2">
    <source>
        <dbReference type="Proteomes" id="UP000262712"/>
    </source>
</evidence>
<protein>
    <submittedName>
        <fullName evidence="1">Formate dehydrogenase-associated protein</fullName>
    </submittedName>
</protein>
<dbReference type="RefSeq" id="WP_228197840.1">
    <property type="nucleotide sequence ID" value="NZ_CP032098.1"/>
</dbReference>
<dbReference type="EMBL" id="CP032098">
    <property type="protein sequence ID" value="AXX91964.1"/>
    <property type="molecule type" value="Genomic_DNA"/>
</dbReference>
<sequence length="91" mass="10082">MKKVNSFFDLSLLKKREKICLEEAMKENRRSFIKKTLSASALVAAGSTVAIASTKSENNASSNGVVVGKSPKKEILYKQTAQWDAFYKASY</sequence>
<evidence type="ECO:0000313" key="1">
    <source>
        <dbReference type="EMBL" id="AXX91964.1"/>
    </source>
</evidence>
<dbReference type="KEGG" id="amol:AMOL_0975"/>
<dbReference type="Proteomes" id="UP000262712">
    <property type="component" value="Chromosome"/>
</dbReference>
<reference evidence="1 2" key="1">
    <citation type="submission" date="2018-08" db="EMBL/GenBank/DDBJ databases">
        <title>Complete genome of the Arcobacter molluscorum type strain LMG 25693.</title>
        <authorList>
            <person name="Miller W.G."/>
            <person name="Yee E."/>
            <person name="Bono J.L."/>
        </authorList>
    </citation>
    <scope>NUCLEOTIDE SEQUENCE [LARGE SCALE GENOMIC DNA]</scope>
    <source>
        <strain evidence="1 2">CECT 7696</strain>
    </source>
</reference>
<proteinExistence type="predicted"/>